<keyword evidence="1" id="KW-0812">Transmembrane</keyword>
<evidence type="ECO:0000256" key="1">
    <source>
        <dbReference type="SAM" id="Phobius"/>
    </source>
</evidence>
<accession>A0AAD7EDR4</accession>
<dbReference type="Proteomes" id="UP001218218">
    <property type="component" value="Unassembled WGS sequence"/>
</dbReference>
<evidence type="ECO:0000313" key="3">
    <source>
        <dbReference type="EMBL" id="KAJ7312832.1"/>
    </source>
</evidence>
<reference evidence="3" key="1">
    <citation type="submission" date="2023-03" db="EMBL/GenBank/DDBJ databases">
        <title>Massive genome expansion in bonnet fungi (Mycena s.s.) driven by repeated elements and novel gene families across ecological guilds.</title>
        <authorList>
            <consortium name="Lawrence Berkeley National Laboratory"/>
            <person name="Harder C.B."/>
            <person name="Miyauchi S."/>
            <person name="Viragh M."/>
            <person name="Kuo A."/>
            <person name="Thoen E."/>
            <person name="Andreopoulos B."/>
            <person name="Lu D."/>
            <person name="Skrede I."/>
            <person name="Drula E."/>
            <person name="Henrissat B."/>
            <person name="Morin E."/>
            <person name="Kohler A."/>
            <person name="Barry K."/>
            <person name="LaButti K."/>
            <person name="Morin E."/>
            <person name="Salamov A."/>
            <person name="Lipzen A."/>
            <person name="Mereny Z."/>
            <person name="Hegedus B."/>
            <person name="Baldrian P."/>
            <person name="Stursova M."/>
            <person name="Weitz H."/>
            <person name="Taylor A."/>
            <person name="Grigoriev I.V."/>
            <person name="Nagy L.G."/>
            <person name="Martin F."/>
            <person name="Kauserud H."/>
        </authorList>
    </citation>
    <scope>NUCLEOTIDE SEQUENCE</scope>
    <source>
        <strain evidence="3">CBHHK002</strain>
    </source>
</reference>
<protein>
    <recommendedName>
        <fullName evidence="2">DUF6534 domain-containing protein</fullName>
    </recommendedName>
</protein>
<feature type="transmembrane region" description="Helical" evidence="1">
    <location>
        <begin position="93"/>
        <end position="111"/>
    </location>
</feature>
<feature type="transmembrane region" description="Helical" evidence="1">
    <location>
        <begin position="56"/>
        <end position="73"/>
    </location>
</feature>
<feature type="transmembrane region" description="Helical" evidence="1">
    <location>
        <begin position="177"/>
        <end position="196"/>
    </location>
</feature>
<proteinExistence type="predicted"/>
<sequence length="236" mass="26765">MSSSSGPTLPALDDTLGAIQIGVILGTFLFGLLTLQTFNYFRTYTKDTLLIKTLRIIYTFPFVFHSLAFNQVYEITVTFYGQRAYILDPPHSIVLMALFSGLLTMVVETFFAFRVRTLIILVVIFWRGNGFLVLREKQNLWIVATASCVVPVTNILVAIALCHYLRPKIKQAQAEFVKTRTMVVTLIVWTAVILVTKFSRLAVVWVTFFLLHAKLLSNCMLASLNGRQRFRSPTKV</sequence>
<organism evidence="3 4">
    <name type="scientific">Mycena albidolilacea</name>
    <dbReference type="NCBI Taxonomy" id="1033008"/>
    <lineage>
        <taxon>Eukaryota</taxon>
        <taxon>Fungi</taxon>
        <taxon>Dikarya</taxon>
        <taxon>Basidiomycota</taxon>
        <taxon>Agaricomycotina</taxon>
        <taxon>Agaricomycetes</taxon>
        <taxon>Agaricomycetidae</taxon>
        <taxon>Agaricales</taxon>
        <taxon>Marasmiineae</taxon>
        <taxon>Mycenaceae</taxon>
        <taxon>Mycena</taxon>
    </lineage>
</organism>
<feature type="non-terminal residue" evidence="3">
    <location>
        <position position="236"/>
    </location>
</feature>
<feature type="domain" description="DUF6534" evidence="2">
    <location>
        <begin position="152"/>
        <end position="229"/>
    </location>
</feature>
<keyword evidence="1" id="KW-0472">Membrane</keyword>
<gene>
    <name evidence="3" type="ORF">DFH08DRAFT_895978</name>
</gene>
<feature type="transmembrane region" description="Helical" evidence="1">
    <location>
        <begin position="140"/>
        <end position="165"/>
    </location>
</feature>
<keyword evidence="4" id="KW-1185">Reference proteome</keyword>
<name>A0AAD7EDR4_9AGAR</name>
<keyword evidence="1" id="KW-1133">Transmembrane helix</keyword>
<comment type="caution">
    <text evidence="3">The sequence shown here is derived from an EMBL/GenBank/DDBJ whole genome shotgun (WGS) entry which is preliminary data.</text>
</comment>
<dbReference type="Pfam" id="PF20152">
    <property type="entry name" value="DUF6534"/>
    <property type="match status" value="1"/>
</dbReference>
<evidence type="ECO:0000313" key="4">
    <source>
        <dbReference type="Proteomes" id="UP001218218"/>
    </source>
</evidence>
<dbReference type="EMBL" id="JARIHO010000069">
    <property type="protein sequence ID" value="KAJ7312832.1"/>
    <property type="molecule type" value="Genomic_DNA"/>
</dbReference>
<evidence type="ECO:0000259" key="2">
    <source>
        <dbReference type="Pfam" id="PF20152"/>
    </source>
</evidence>
<feature type="transmembrane region" description="Helical" evidence="1">
    <location>
        <begin position="118"/>
        <end position="134"/>
    </location>
</feature>
<dbReference type="AlphaFoldDB" id="A0AAD7EDR4"/>
<dbReference type="InterPro" id="IPR045339">
    <property type="entry name" value="DUF6534"/>
</dbReference>
<feature type="transmembrane region" description="Helical" evidence="1">
    <location>
        <begin position="15"/>
        <end position="35"/>
    </location>
</feature>